<dbReference type="Proteomes" id="UP000589036">
    <property type="component" value="Unassembled WGS sequence"/>
</dbReference>
<dbReference type="EMBL" id="JACCCC010000001">
    <property type="protein sequence ID" value="NYE50546.1"/>
    <property type="molecule type" value="Genomic_DNA"/>
</dbReference>
<dbReference type="SUPFAM" id="SSF46689">
    <property type="entry name" value="Homeodomain-like"/>
    <property type="match status" value="1"/>
</dbReference>
<dbReference type="GO" id="GO:0003700">
    <property type="term" value="F:DNA-binding transcription factor activity"/>
    <property type="evidence" value="ECO:0007669"/>
    <property type="project" value="TreeGrafter"/>
</dbReference>
<keyword evidence="7" id="KW-1185">Reference proteome</keyword>
<keyword evidence="2 4" id="KW-0238">DNA-binding</keyword>
<keyword evidence="3" id="KW-0804">Transcription</keyword>
<dbReference type="PANTHER" id="PTHR30055">
    <property type="entry name" value="HTH-TYPE TRANSCRIPTIONAL REGULATOR RUTR"/>
    <property type="match status" value="1"/>
</dbReference>
<evidence type="ECO:0000256" key="3">
    <source>
        <dbReference type="ARBA" id="ARBA00023163"/>
    </source>
</evidence>
<evidence type="ECO:0000256" key="4">
    <source>
        <dbReference type="PROSITE-ProRule" id="PRU00335"/>
    </source>
</evidence>
<dbReference type="Pfam" id="PF00440">
    <property type="entry name" value="TetR_N"/>
    <property type="match status" value="1"/>
</dbReference>
<dbReference type="RefSeq" id="WP_312863360.1">
    <property type="nucleotide sequence ID" value="NZ_BAAAYY010000006.1"/>
</dbReference>
<reference evidence="6 7" key="1">
    <citation type="submission" date="2020-07" db="EMBL/GenBank/DDBJ databases">
        <title>Sequencing the genomes of 1000 actinobacteria strains.</title>
        <authorList>
            <person name="Klenk H.-P."/>
        </authorList>
    </citation>
    <scope>NUCLEOTIDE SEQUENCE [LARGE SCALE GENOMIC DNA]</scope>
    <source>
        <strain evidence="6 7">CXB654</strain>
    </source>
</reference>
<dbReference type="InterPro" id="IPR001647">
    <property type="entry name" value="HTH_TetR"/>
</dbReference>
<dbReference type="Gene3D" id="1.10.10.60">
    <property type="entry name" value="Homeodomain-like"/>
    <property type="match status" value="1"/>
</dbReference>
<evidence type="ECO:0000256" key="1">
    <source>
        <dbReference type="ARBA" id="ARBA00023015"/>
    </source>
</evidence>
<keyword evidence="1" id="KW-0805">Transcription regulation</keyword>
<dbReference type="InterPro" id="IPR041347">
    <property type="entry name" value="MftR_C"/>
</dbReference>
<organism evidence="6 7">
    <name type="scientific">Spinactinospora alkalitolerans</name>
    <dbReference type="NCBI Taxonomy" id="687207"/>
    <lineage>
        <taxon>Bacteria</taxon>
        <taxon>Bacillati</taxon>
        <taxon>Actinomycetota</taxon>
        <taxon>Actinomycetes</taxon>
        <taxon>Streptosporangiales</taxon>
        <taxon>Nocardiopsidaceae</taxon>
        <taxon>Spinactinospora</taxon>
    </lineage>
</organism>
<dbReference type="Gene3D" id="1.10.357.10">
    <property type="entry name" value="Tetracycline Repressor, domain 2"/>
    <property type="match status" value="1"/>
</dbReference>
<comment type="caution">
    <text evidence="6">The sequence shown here is derived from an EMBL/GenBank/DDBJ whole genome shotgun (WGS) entry which is preliminary data.</text>
</comment>
<protein>
    <submittedName>
        <fullName evidence="6">AcrR family transcriptional regulator</fullName>
    </submittedName>
</protein>
<dbReference type="PROSITE" id="PS50977">
    <property type="entry name" value="HTH_TETR_2"/>
    <property type="match status" value="1"/>
</dbReference>
<dbReference type="Pfam" id="PF17754">
    <property type="entry name" value="TetR_C_14"/>
    <property type="match status" value="1"/>
</dbReference>
<dbReference type="PANTHER" id="PTHR30055:SF238">
    <property type="entry name" value="MYCOFACTOCIN BIOSYNTHESIS TRANSCRIPTIONAL REGULATOR MFTR-RELATED"/>
    <property type="match status" value="1"/>
</dbReference>
<evidence type="ECO:0000259" key="5">
    <source>
        <dbReference type="PROSITE" id="PS50977"/>
    </source>
</evidence>
<dbReference type="InterPro" id="IPR009057">
    <property type="entry name" value="Homeodomain-like_sf"/>
</dbReference>
<feature type="domain" description="HTH tetR-type" evidence="5">
    <location>
        <begin position="9"/>
        <end position="69"/>
    </location>
</feature>
<dbReference type="AlphaFoldDB" id="A0A852U120"/>
<gene>
    <name evidence="6" type="ORF">HDA32_005666</name>
</gene>
<dbReference type="InterPro" id="IPR050109">
    <property type="entry name" value="HTH-type_TetR-like_transc_reg"/>
</dbReference>
<proteinExistence type="predicted"/>
<dbReference type="GO" id="GO:0000976">
    <property type="term" value="F:transcription cis-regulatory region binding"/>
    <property type="evidence" value="ECO:0007669"/>
    <property type="project" value="TreeGrafter"/>
</dbReference>
<dbReference type="PRINTS" id="PR00455">
    <property type="entry name" value="HTHTETR"/>
</dbReference>
<name>A0A852U120_9ACTN</name>
<sequence>MDRRARRKAETRQAMQEAAFELFLAQGYENTTVAQIAEASGVSHMTFFRHFPTKEDVVLSDDYDPMLEELIRARPESEPPMERIRAAVGIGFEQVYPGNREALFLRSRLLLTTPALRARISENLAASQKAFERGLCRSDSAHDPPLRVRVVAAACSAALATAITAWVEENGASELPELVERAFDALRTGSGGEPAP</sequence>
<evidence type="ECO:0000313" key="7">
    <source>
        <dbReference type="Proteomes" id="UP000589036"/>
    </source>
</evidence>
<evidence type="ECO:0000256" key="2">
    <source>
        <dbReference type="ARBA" id="ARBA00023125"/>
    </source>
</evidence>
<evidence type="ECO:0000313" key="6">
    <source>
        <dbReference type="EMBL" id="NYE50546.1"/>
    </source>
</evidence>
<accession>A0A852U120</accession>
<feature type="DNA-binding region" description="H-T-H motif" evidence="4">
    <location>
        <begin position="32"/>
        <end position="51"/>
    </location>
</feature>